<dbReference type="Pfam" id="PF06293">
    <property type="entry name" value="Kdo"/>
    <property type="match status" value="1"/>
</dbReference>
<accession>A0A364L4E4</accession>
<dbReference type="GeneID" id="63795894"/>
<keyword evidence="2" id="KW-1185">Reference proteome</keyword>
<evidence type="ECO:0008006" key="3">
    <source>
        <dbReference type="Google" id="ProtNLM"/>
    </source>
</evidence>
<dbReference type="EMBL" id="MIKG01000012">
    <property type="protein sequence ID" value="RAO70666.1"/>
    <property type="molecule type" value="Genomic_DNA"/>
</dbReference>
<comment type="caution">
    <text evidence="1">The sequence shown here is derived from an EMBL/GenBank/DDBJ whole genome shotgun (WGS) entry which is preliminary data.</text>
</comment>
<reference evidence="1 2" key="1">
    <citation type="journal article" date="2017" name="Biotechnol. Biofuels">
        <title>Differential beta-glucosidase expression as a function of carbon source availability in Talaromyces amestolkiae: a genomic and proteomic approach.</title>
        <authorList>
            <person name="de Eugenio L.I."/>
            <person name="Mendez-Liter J.A."/>
            <person name="Nieto-Dominguez M."/>
            <person name="Alonso L."/>
            <person name="Gil-Munoz J."/>
            <person name="Barriuso J."/>
            <person name="Prieto A."/>
            <person name="Martinez M.J."/>
        </authorList>
    </citation>
    <scope>NUCLEOTIDE SEQUENCE [LARGE SCALE GENOMIC DNA]</scope>
    <source>
        <strain evidence="1 2">CIB</strain>
    </source>
</reference>
<evidence type="ECO:0000313" key="1">
    <source>
        <dbReference type="EMBL" id="RAO70666.1"/>
    </source>
</evidence>
<dbReference type="OrthoDB" id="2687876at2759"/>
<dbReference type="SUPFAM" id="SSF56112">
    <property type="entry name" value="Protein kinase-like (PK-like)"/>
    <property type="match status" value="1"/>
</dbReference>
<proteinExistence type="predicted"/>
<protein>
    <recommendedName>
        <fullName evidence="3">Alpha-galactosidase A</fullName>
    </recommendedName>
</protein>
<gene>
    <name evidence="1" type="ORF">BHQ10_006678</name>
</gene>
<evidence type="ECO:0000313" key="2">
    <source>
        <dbReference type="Proteomes" id="UP000249363"/>
    </source>
</evidence>
<dbReference type="InterPro" id="IPR011009">
    <property type="entry name" value="Kinase-like_dom_sf"/>
</dbReference>
<dbReference type="AlphaFoldDB" id="A0A364L4E4"/>
<name>A0A364L4E4_TALAM</name>
<dbReference type="Gene3D" id="1.10.510.10">
    <property type="entry name" value="Transferase(Phosphotransferase) domain 1"/>
    <property type="match status" value="1"/>
</dbReference>
<dbReference type="STRING" id="1196081.A0A364L4E4"/>
<sequence>MCRRQNVELLQAEVDEDDQSFFRLLIDGQSIKYVTIESGLYTAEDMCFGPALVALLPEFPPGDWNDGLVAGDPKGDQPYFKHVARTQFPGVRYKWHETDVDYLDIAVGKKLRTGIYEITCPKFDTVVVAKFARFHWEIQYLENETIAYEWIDGCEIGPRFLGHLIEDNRVIGFLMERITNARHAGPNDLPACQQTLSQLHRLGVRHGDTNRFNFLIRGSKAVLIDFDSARKCDDQDTLRKELEDLEGCLNDLSQKGGGGLLC</sequence>
<dbReference type="RefSeq" id="XP_040735182.1">
    <property type="nucleotide sequence ID" value="XM_040879290.1"/>
</dbReference>
<dbReference type="Proteomes" id="UP000249363">
    <property type="component" value="Unassembled WGS sequence"/>
</dbReference>
<organism evidence="1 2">
    <name type="scientific">Talaromyces amestolkiae</name>
    <dbReference type="NCBI Taxonomy" id="1196081"/>
    <lineage>
        <taxon>Eukaryota</taxon>
        <taxon>Fungi</taxon>
        <taxon>Dikarya</taxon>
        <taxon>Ascomycota</taxon>
        <taxon>Pezizomycotina</taxon>
        <taxon>Eurotiomycetes</taxon>
        <taxon>Eurotiomycetidae</taxon>
        <taxon>Eurotiales</taxon>
        <taxon>Trichocomaceae</taxon>
        <taxon>Talaromyces</taxon>
        <taxon>Talaromyces sect. Talaromyces</taxon>
    </lineage>
</organism>